<comment type="similarity">
    <text evidence="1 9">Belongs to the SIS family. GutQ/KpsF subfamily.</text>
</comment>
<organism evidence="15 16">
    <name type="scientific">Gilliamella apis</name>
    <dbReference type="NCBI Taxonomy" id="1970738"/>
    <lineage>
        <taxon>Bacteria</taxon>
        <taxon>Pseudomonadati</taxon>
        <taxon>Pseudomonadota</taxon>
        <taxon>Gammaproteobacteria</taxon>
        <taxon>Orbales</taxon>
        <taxon>Orbaceae</taxon>
        <taxon>Gilliamella</taxon>
    </lineage>
</organism>
<evidence type="ECO:0000313" key="15">
    <source>
        <dbReference type="EMBL" id="PXY90574.1"/>
    </source>
</evidence>
<dbReference type="PROSITE" id="PS51371">
    <property type="entry name" value="CBS"/>
    <property type="match status" value="2"/>
</dbReference>
<evidence type="ECO:0000256" key="6">
    <source>
        <dbReference type="ARBA" id="ARBA00022840"/>
    </source>
</evidence>
<evidence type="ECO:0000259" key="13">
    <source>
        <dbReference type="PROSITE" id="PS51371"/>
    </source>
</evidence>
<dbReference type="Pfam" id="PF01380">
    <property type="entry name" value="SIS"/>
    <property type="match status" value="1"/>
</dbReference>
<keyword evidence="16" id="KW-1185">Reference proteome</keyword>
<feature type="site" description="Catalytically relevant" evidence="11">
    <location>
        <position position="103"/>
    </location>
</feature>
<sequence length="320" mass="34146">MDKLLQYGRELLELELHEAQKLPARLGKDFIKACQFILSTKGKVVVSGIGKSGHIGKKIAASLASTGSPAFFMHPSEALHGDLGMVTENDVVILISYSGRAKEFQFILPILAAMNIPVIAITGGLDSPLATAAQAVLDISIEKEACPMGLAPTSSSTNTLLMGDALAIAVMRARGFKEEDFARSHPAGSLGAKLLNHVKDIMRKGDLIPKVSQSATVLDAMLELSRTGVGLVAICQDDNKIVGVFTDGDLRRLLLKHGTLQDNIIEVMTSPGYQIPENWKAVEALKTFNDHNITAAPVVNNQGELVGALNIHDLHQAGIS</sequence>
<keyword evidence="8 9" id="KW-0413">Isomerase</keyword>
<dbReference type="PROSITE" id="PS51464">
    <property type="entry name" value="SIS"/>
    <property type="match status" value="1"/>
</dbReference>
<protein>
    <recommendedName>
        <fullName evidence="9">Arabinose 5-phosphate isomerase</fullName>
        <shortName evidence="9">API</shortName>
        <ecNumber evidence="9">5.3.1.13</ecNumber>
    </recommendedName>
</protein>
<keyword evidence="4" id="KW-0547">Nucleotide-binding</keyword>
<evidence type="ECO:0000256" key="5">
    <source>
        <dbReference type="ARBA" id="ARBA00022833"/>
    </source>
</evidence>
<keyword evidence="6" id="KW-0067">ATP-binding</keyword>
<dbReference type="SUPFAM" id="SSF54631">
    <property type="entry name" value="CBS-domain pair"/>
    <property type="match status" value="1"/>
</dbReference>
<feature type="domain" description="SIS" evidence="14">
    <location>
        <begin position="33"/>
        <end position="176"/>
    </location>
</feature>
<evidence type="ECO:0000256" key="11">
    <source>
        <dbReference type="PIRSR" id="PIRSR004692-3"/>
    </source>
</evidence>
<gene>
    <name evidence="15" type="ORF">DKK78_09305</name>
</gene>
<dbReference type="Gene3D" id="3.40.50.10490">
    <property type="entry name" value="Glucose-6-phosphate isomerase like protein, domain 1"/>
    <property type="match status" value="1"/>
</dbReference>
<dbReference type="GO" id="GO:1901135">
    <property type="term" value="P:carbohydrate derivative metabolic process"/>
    <property type="evidence" value="ECO:0007669"/>
    <property type="project" value="InterPro"/>
</dbReference>
<comment type="caution">
    <text evidence="15">The sequence shown here is derived from an EMBL/GenBank/DDBJ whole genome shotgun (WGS) entry which is preliminary data.</text>
</comment>
<evidence type="ECO:0000256" key="8">
    <source>
        <dbReference type="ARBA" id="ARBA00023235"/>
    </source>
</evidence>
<dbReference type="Gene3D" id="3.10.580.10">
    <property type="entry name" value="CBS-domain"/>
    <property type="match status" value="1"/>
</dbReference>
<dbReference type="NCBIfam" id="NF008581">
    <property type="entry name" value="PRK11543.1"/>
    <property type="match status" value="1"/>
</dbReference>
<evidence type="ECO:0000256" key="4">
    <source>
        <dbReference type="ARBA" id="ARBA00022741"/>
    </source>
</evidence>
<keyword evidence="3" id="KW-0677">Repeat</keyword>
<comment type="catalytic activity">
    <reaction evidence="9">
        <text>D-arabinose 5-phosphate = D-ribulose 5-phosphate</text>
        <dbReference type="Rhea" id="RHEA:23104"/>
        <dbReference type="ChEBI" id="CHEBI:57693"/>
        <dbReference type="ChEBI" id="CHEBI:58121"/>
        <dbReference type="EC" id="5.3.1.13"/>
    </reaction>
</comment>
<keyword evidence="2 10" id="KW-0479">Metal-binding</keyword>
<reference evidence="15 16" key="1">
    <citation type="submission" date="2018-05" db="EMBL/GenBank/DDBJ databases">
        <title>Reference genomes for bee gut microbiota database.</title>
        <authorList>
            <person name="Ellegaard K.M."/>
        </authorList>
    </citation>
    <scope>NUCLEOTIDE SEQUENCE [LARGE SCALE GENOMIC DNA]</scope>
    <source>
        <strain evidence="15 16">ESL0172</strain>
    </source>
</reference>
<dbReference type="Pfam" id="PF00571">
    <property type="entry name" value="CBS"/>
    <property type="match status" value="2"/>
</dbReference>
<dbReference type="InterPro" id="IPR001347">
    <property type="entry name" value="SIS_dom"/>
</dbReference>
<dbReference type="FunFam" id="3.40.50.10490:FF:000011">
    <property type="entry name" value="Arabinose 5-phosphate isomerase"/>
    <property type="match status" value="1"/>
</dbReference>
<dbReference type="SMART" id="SM00116">
    <property type="entry name" value="CBS"/>
    <property type="match status" value="2"/>
</dbReference>
<feature type="domain" description="CBS" evidence="13">
    <location>
        <begin position="202"/>
        <end position="260"/>
    </location>
</feature>
<evidence type="ECO:0000256" key="12">
    <source>
        <dbReference type="PROSITE-ProRule" id="PRU00703"/>
    </source>
</evidence>
<dbReference type="GO" id="GO:0019146">
    <property type="term" value="F:arabinose-5-phosphate isomerase activity"/>
    <property type="evidence" value="ECO:0007669"/>
    <property type="project" value="UniProtKB-EC"/>
</dbReference>
<dbReference type="CDD" id="cd04604">
    <property type="entry name" value="CBS_pair_SIS_assoc"/>
    <property type="match status" value="1"/>
</dbReference>
<dbReference type="GO" id="GO:0046872">
    <property type="term" value="F:metal ion binding"/>
    <property type="evidence" value="ECO:0007669"/>
    <property type="project" value="UniProtKB-KW"/>
</dbReference>
<evidence type="ECO:0000256" key="7">
    <source>
        <dbReference type="ARBA" id="ARBA00023122"/>
    </source>
</evidence>
<dbReference type="GO" id="GO:0005524">
    <property type="term" value="F:ATP binding"/>
    <property type="evidence" value="ECO:0007669"/>
    <property type="project" value="UniProtKB-KW"/>
</dbReference>
<feature type="site" description="Catalytically relevant" evidence="11">
    <location>
        <position position="51"/>
    </location>
</feature>
<evidence type="ECO:0000256" key="10">
    <source>
        <dbReference type="PIRSR" id="PIRSR004692-2"/>
    </source>
</evidence>
<dbReference type="Proteomes" id="UP000247673">
    <property type="component" value="Unassembled WGS sequence"/>
</dbReference>
<dbReference type="GO" id="GO:0005975">
    <property type="term" value="P:carbohydrate metabolic process"/>
    <property type="evidence" value="ECO:0007669"/>
    <property type="project" value="InterPro"/>
</dbReference>
<feature type="site" description="Catalytically relevant" evidence="11">
    <location>
        <position position="185"/>
    </location>
</feature>
<dbReference type="CDD" id="cd05014">
    <property type="entry name" value="SIS_Kpsf"/>
    <property type="match status" value="1"/>
</dbReference>
<accession>A0A2V4DPK6</accession>
<dbReference type="SUPFAM" id="SSF53697">
    <property type="entry name" value="SIS domain"/>
    <property type="match status" value="1"/>
</dbReference>
<dbReference type="PANTHER" id="PTHR42745:SF2">
    <property type="entry name" value="ARABINOSE 5-PHOSPHATE ISOMERASE GUTQ"/>
    <property type="match status" value="1"/>
</dbReference>
<dbReference type="RefSeq" id="WP_110448376.1">
    <property type="nucleotide sequence ID" value="NZ_CP132381.1"/>
</dbReference>
<dbReference type="OrthoDB" id="9762536at2"/>
<evidence type="ECO:0000256" key="2">
    <source>
        <dbReference type="ARBA" id="ARBA00022723"/>
    </source>
</evidence>
<dbReference type="NCBIfam" id="TIGR00393">
    <property type="entry name" value="kpsF"/>
    <property type="match status" value="1"/>
</dbReference>
<dbReference type="InterPro" id="IPR046348">
    <property type="entry name" value="SIS_dom_sf"/>
</dbReference>
<dbReference type="InterPro" id="IPR004800">
    <property type="entry name" value="KdsD/KpsF-type"/>
</dbReference>
<keyword evidence="5 10" id="KW-0862">Zinc</keyword>
<dbReference type="AlphaFoldDB" id="A0A2V4DPK6"/>
<feature type="binding site" evidence="10">
    <location>
        <position position="74"/>
    </location>
    <ligand>
        <name>Zn(2+)</name>
        <dbReference type="ChEBI" id="CHEBI:29105"/>
    </ligand>
</feature>
<evidence type="ECO:0000256" key="9">
    <source>
        <dbReference type="PIRNR" id="PIRNR004692"/>
    </source>
</evidence>
<dbReference type="EC" id="5.3.1.13" evidence="9"/>
<dbReference type="InterPro" id="IPR050986">
    <property type="entry name" value="GutQ/KpsF_isomerases"/>
</dbReference>
<evidence type="ECO:0000256" key="1">
    <source>
        <dbReference type="ARBA" id="ARBA00008165"/>
    </source>
</evidence>
<feature type="domain" description="CBS" evidence="13">
    <location>
        <begin position="268"/>
        <end position="320"/>
    </location>
</feature>
<dbReference type="PANTHER" id="PTHR42745">
    <property type="match status" value="1"/>
</dbReference>
<dbReference type="PIRSF" id="PIRSF004692">
    <property type="entry name" value="KdsD_KpsF"/>
    <property type="match status" value="1"/>
</dbReference>
<dbReference type="InterPro" id="IPR035474">
    <property type="entry name" value="SIS_Kpsf"/>
</dbReference>
<dbReference type="InterPro" id="IPR000644">
    <property type="entry name" value="CBS_dom"/>
</dbReference>
<feature type="site" description="Catalytically relevant" evidence="11">
    <location>
        <position position="144"/>
    </location>
</feature>
<evidence type="ECO:0000313" key="16">
    <source>
        <dbReference type="Proteomes" id="UP000247673"/>
    </source>
</evidence>
<name>A0A2V4DPK6_9GAMM</name>
<dbReference type="InterPro" id="IPR046342">
    <property type="entry name" value="CBS_dom_sf"/>
</dbReference>
<evidence type="ECO:0000259" key="14">
    <source>
        <dbReference type="PROSITE" id="PS51464"/>
    </source>
</evidence>
<proteinExistence type="inferred from homology"/>
<dbReference type="EMBL" id="QGLO01000006">
    <property type="protein sequence ID" value="PXY90574.1"/>
    <property type="molecule type" value="Genomic_DNA"/>
</dbReference>
<keyword evidence="7 12" id="KW-0129">CBS domain</keyword>
<evidence type="ECO:0000256" key="3">
    <source>
        <dbReference type="ARBA" id="ARBA00022737"/>
    </source>
</evidence>